<feature type="transmembrane region" description="Helical" evidence="1">
    <location>
        <begin position="12"/>
        <end position="30"/>
    </location>
</feature>
<comment type="caution">
    <text evidence="2">The sequence shown here is derived from an EMBL/GenBank/DDBJ whole genome shotgun (WGS) entry which is preliminary data.</text>
</comment>
<keyword evidence="1" id="KW-1133">Transmembrane helix</keyword>
<gene>
    <name evidence="2" type="ORF">CLV72_1169</name>
</gene>
<evidence type="ECO:0000256" key="1">
    <source>
        <dbReference type="SAM" id="Phobius"/>
    </source>
</evidence>
<organism evidence="2 3">
    <name type="scientific">Allonocardiopsis opalescens</name>
    <dbReference type="NCBI Taxonomy" id="1144618"/>
    <lineage>
        <taxon>Bacteria</taxon>
        <taxon>Bacillati</taxon>
        <taxon>Actinomycetota</taxon>
        <taxon>Actinomycetes</taxon>
        <taxon>Streptosporangiales</taxon>
        <taxon>Allonocardiopsis</taxon>
    </lineage>
</organism>
<sequence>MVHHSDPPPPGLLASILRTVVPVAVGVLLVQALRLGVELPEGAVTEIVTVAVTAAYYGIARALETYVSPVWGRILLSLGLTRRRPEYDLAA</sequence>
<dbReference type="RefSeq" id="WP_245930544.1">
    <property type="nucleotide sequence ID" value="NZ_PVZC01000016.1"/>
</dbReference>
<keyword evidence="1" id="KW-0812">Transmembrane</keyword>
<dbReference type="Proteomes" id="UP000237846">
    <property type="component" value="Unassembled WGS sequence"/>
</dbReference>
<accession>A0A2T0PPJ1</accession>
<reference evidence="2 3" key="1">
    <citation type="submission" date="2018-03" db="EMBL/GenBank/DDBJ databases">
        <title>Genomic Encyclopedia of Archaeal and Bacterial Type Strains, Phase II (KMG-II): from individual species to whole genera.</title>
        <authorList>
            <person name="Goeker M."/>
        </authorList>
    </citation>
    <scope>NUCLEOTIDE SEQUENCE [LARGE SCALE GENOMIC DNA]</scope>
    <source>
        <strain evidence="2 3">DSM 45601</strain>
    </source>
</reference>
<keyword evidence="1" id="KW-0472">Membrane</keyword>
<proteinExistence type="predicted"/>
<dbReference type="EMBL" id="PVZC01000016">
    <property type="protein sequence ID" value="PRX90813.1"/>
    <property type="molecule type" value="Genomic_DNA"/>
</dbReference>
<protein>
    <submittedName>
        <fullName evidence="2">Uncharacterized protein</fullName>
    </submittedName>
</protein>
<keyword evidence="3" id="KW-1185">Reference proteome</keyword>
<evidence type="ECO:0000313" key="3">
    <source>
        <dbReference type="Proteomes" id="UP000237846"/>
    </source>
</evidence>
<evidence type="ECO:0000313" key="2">
    <source>
        <dbReference type="EMBL" id="PRX90813.1"/>
    </source>
</evidence>
<dbReference type="AlphaFoldDB" id="A0A2T0PPJ1"/>
<name>A0A2T0PPJ1_9ACTN</name>